<reference evidence="2 3" key="1">
    <citation type="submission" date="2018-10" db="EMBL/GenBank/DDBJ databases">
        <title>Genome assembly for a Yunnan-Guizhou Plateau 3E fish, Anabarilius grahami (Regan), and its evolutionary and genetic applications.</title>
        <authorList>
            <person name="Jiang W."/>
        </authorList>
    </citation>
    <scope>NUCLEOTIDE SEQUENCE [LARGE SCALE GENOMIC DNA]</scope>
    <source>
        <strain evidence="2">AG-KIZ</strain>
        <tissue evidence="2">Muscle</tissue>
    </source>
</reference>
<dbReference type="CDD" id="cd00037">
    <property type="entry name" value="CLECT"/>
    <property type="match status" value="1"/>
</dbReference>
<dbReference type="AlphaFoldDB" id="A0A3N0Y8P8"/>
<dbReference type="PANTHER" id="PTHR45784:SF8">
    <property type="entry name" value="C-TYPE MANNOSE RECEPTOR 2-RELATED"/>
    <property type="match status" value="1"/>
</dbReference>
<dbReference type="Proteomes" id="UP000281406">
    <property type="component" value="Unassembled WGS sequence"/>
</dbReference>
<comment type="caution">
    <text evidence="2">The sequence shown here is derived from an EMBL/GenBank/DDBJ whole genome shotgun (WGS) entry which is preliminary data.</text>
</comment>
<dbReference type="InterPro" id="IPR016187">
    <property type="entry name" value="CTDL_fold"/>
</dbReference>
<dbReference type="PROSITE" id="PS50041">
    <property type="entry name" value="C_TYPE_LECTIN_2"/>
    <property type="match status" value="2"/>
</dbReference>
<dbReference type="Pfam" id="PF00059">
    <property type="entry name" value="Lectin_C"/>
    <property type="match status" value="2"/>
</dbReference>
<dbReference type="Gene3D" id="3.10.100.10">
    <property type="entry name" value="Mannose-Binding Protein A, subunit A"/>
    <property type="match status" value="2"/>
</dbReference>
<protein>
    <recommendedName>
        <fullName evidence="1">C-type lectin domain-containing protein</fullName>
    </recommendedName>
</protein>
<dbReference type="OrthoDB" id="5858677at2759"/>
<proteinExistence type="predicted"/>
<dbReference type="EMBL" id="RJVU01049572">
    <property type="protein sequence ID" value="ROL42603.1"/>
    <property type="molecule type" value="Genomic_DNA"/>
</dbReference>
<accession>A0A3N0Y8P8</accession>
<gene>
    <name evidence="2" type="ORF">DPX16_14010</name>
</gene>
<name>A0A3N0Y8P8_ANAGA</name>
<feature type="domain" description="C-type lectin" evidence="1">
    <location>
        <begin position="127"/>
        <end position="241"/>
    </location>
</feature>
<dbReference type="PANTHER" id="PTHR45784">
    <property type="entry name" value="C-TYPE LECTIN DOMAIN FAMILY 20 MEMBER A-RELATED"/>
    <property type="match status" value="1"/>
</dbReference>
<dbReference type="InterPro" id="IPR016186">
    <property type="entry name" value="C-type_lectin-like/link_sf"/>
</dbReference>
<dbReference type="SMART" id="SM00034">
    <property type="entry name" value="CLECT"/>
    <property type="match status" value="2"/>
</dbReference>
<organism evidence="2 3">
    <name type="scientific">Anabarilius grahami</name>
    <name type="common">Kanglang fish</name>
    <name type="synonym">Barilius grahami</name>
    <dbReference type="NCBI Taxonomy" id="495550"/>
    <lineage>
        <taxon>Eukaryota</taxon>
        <taxon>Metazoa</taxon>
        <taxon>Chordata</taxon>
        <taxon>Craniata</taxon>
        <taxon>Vertebrata</taxon>
        <taxon>Euteleostomi</taxon>
        <taxon>Actinopterygii</taxon>
        <taxon>Neopterygii</taxon>
        <taxon>Teleostei</taxon>
        <taxon>Ostariophysi</taxon>
        <taxon>Cypriniformes</taxon>
        <taxon>Xenocyprididae</taxon>
        <taxon>Xenocypridinae</taxon>
        <taxon>Xenocypridinae incertae sedis</taxon>
        <taxon>Anabarilius</taxon>
    </lineage>
</organism>
<feature type="domain" description="C-type lectin" evidence="1">
    <location>
        <begin position="20"/>
        <end position="128"/>
    </location>
</feature>
<keyword evidence="3" id="KW-1185">Reference proteome</keyword>
<evidence type="ECO:0000313" key="2">
    <source>
        <dbReference type="EMBL" id="ROL42603.1"/>
    </source>
</evidence>
<evidence type="ECO:0000313" key="3">
    <source>
        <dbReference type="Proteomes" id="UP000281406"/>
    </source>
</evidence>
<dbReference type="SUPFAM" id="SSF56436">
    <property type="entry name" value="C-type lectin-like"/>
    <property type="match status" value="2"/>
</dbReference>
<dbReference type="InterPro" id="IPR001304">
    <property type="entry name" value="C-type_lectin-like"/>
</dbReference>
<evidence type="ECO:0000259" key="1">
    <source>
        <dbReference type="PROSITE" id="PS50041"/>
    </source>
</evidence>
<sequence>MKIALTGLSLFVFYGLTTGYRVHIYVSTPMTANDAYAYCTTNYKDLSSITSKEEYQGLVEAAGGQLSEAWIGLHRGTKNPNIWMWTDEQPYDFTKLYIYNNNDYNCVYATKLEWFNGFCPDKRPFFCYYNYNLSPVTMNMTWQDALMYCRNQFIDLVSATEQYQLKLMQDTIKDSTTDSAWTGLRFLEGEWHWVSKTFRHIPYQGSLPSCPEEPYRCGAYTKTTAQWEMRDCDEMLNFICY</sequence>